<dbReference type="CDD" id="cd00090">
    <property type="entry name" value="HTH_ARSR"/>
    <property type="match status" value="1"/>
</dbReference>
<sequence length="228" mass="23646">MGTRHNHFTPEHHHHDSDGRAAAFGAQGFGGQGFGPGFGARRRGFGPGFGQGAGRGFGPGAGFPGFPGFGGPAGFGPGRGGRGRARKGDVRLAILSLLADAPANGYGLMKSIGERTEGAWKPSPGSVYPTLAQLVDEGLIVESGEGRQSTFDLTEAGRSYVAEHGEEIAKAWSDATAVEGPHDEFIGSAVKLAGVIKQFAFDATPEQRAAGQAKIDELRRALYTILAD</sequence>
<dbReference type="EMBL" id="BAABLM010000004">
    <property type="protein sequence ID" value="GAA4678011.1"/>
    <property type="molecule type" value="Genomic_DNA"/>
</dbReference>
<dbReference type="Pfam" id="PF03551">
    <property type="entry name" value="PadR"/>
    <property type="match status" value="1"/>
</dbReference>
<reference evidence="4" key="1">
    <citation type="journal article" date="2019" name="Int. J. Syst. Evol. Microbiol.">
        <title>The Global Catalogue of Microorganisms (GCM) 10K type strain sequencing project: providing services to taxonomists for standard genome sequencing and annotation.</title>
        <authorList>
            <consortium name="The Broad Institute Genomics Platform"/>
            <consortium name="The Broad Institute Genome Sequencing Center for Infectious Disease"/>
            <person name="Wu L."/>
            <person name="Ma J."/>
        </authorList>
    </citation>
    <scope>NUCLEOTIDE SEQUENCE [LARGE SCALE GENOMIC DNA]</scope>
    <source>
        <strain evidence="4">JCM 18956</strain>
    </source>
</reference>
<dbReference type="InterPro" id="IPR036390">
    <property type="entry name" value="WH_DNA-bd_sf"/>
</dbReference>
<dbReference type="Proteomes" id="UP001501295">
    <property type="component" value="Unassembled WGS sequence"/>
</dbReference>
<feature type="domain" description="Transcription regulator PadR N-terminal" evidence="2">
    <location>
        <begin position="94"/>
        <end position="162"/>
    </location>
</feature>
<feature type="compositionally biased region" description="Gly residues" evidence="1">
    <location>
        <begin position="45"/>
        <end position="80"/>
    </location>
</feature>
<dbReference type="PANTHER" id="PTHR43252">
    <property type="entry name" value="TRANSCRIPTIONAL REGULATOR YQJI"/>
    <property type="match status" value="1"/>
</dbReference>
<name>A0ABP8W1J5_9MICO</name>
<protein>
    <recommendedName>
        <fullName evidence="2">Transcription regulator PadR N-terminal domain-containing protein</fullName>
    </recommendedName>
</protein>
<dbReference type="InterPro" id="IPR036388">
    <property type="entry name" value="WH-like_DNA-bd_sf"/>
</dbReference>
<dbReference type="SUPFAM" id="SSF46785">
    <property type="entry name" value="Winged helix' DNA-binding domain"/>
    <property type="match status" value="1"/>
</dbReference>
<comment type="caution">
    <text evidence="3">The sequence shown here is derived from an EMBL/GenBank/DDBJ whole genome shotgun (WGS) entry which is preliminary data.</text>
</comment>
<proteinExistence type="predicted"/>
<dbReference type="RefSeq" id="WP_345376084.1">
    <property type="nucleotide sequence ID" value="NZ_BAABLM010000004.1"/>
</dbReference>
<dbReference type="InterPro" id="IPR011991">
    <property type="entry name" value="ArsR-like_HTH"/>
</dbReference>
<feature type="region of interest" description="Disordered" evidence="1">
    <location>
        <begin position="1"/>
        <end position="23"/>
    </location>
</feature>
<feature type="region of interest" description="Disordered" evidence="1">
    <location>
        <begin position="45"/>
        <end position="83"/>
    </location>
</feature>
<gene>
    <name evidence="3" type="ORF">GCM10025780_23630</name>
</gene>
<feature type="compositionally biased region" description="Basic and acidic residues" evidence="1">
    <location>
        <begin position="8"/>
        <end position="19"/>
    </location>
</feature>
<keyword evidence="4" id="KW-1185">Reference proteome</keyword>
<dbReference type="Gene3D" id="1.10.10.10">
    <property type="entry name" value="Winged helix-like DNA-binding domain superfamily/Winged helix DNA-binding domain"/>
    <property type="match status" value="1"/>
</dbReference>
<evidence type="ECO:0000313" key="3">
    <source>
        <dbReference type="EMBL" id="GAA4678011.1"/>
    </source>
</evidence>
<organism evidence="3 4">
    <name type="scientific">Frondihabitans cladoniiphilus</name>
    <dbReference type="NCBI Taxonomy" id="715785"/>
    <lineage>
        <taxon>Bacteria</taxon>
        <taxon>Bacillati</taxon>
        <taxon>Actinomycetota</taxon>
        <taxon>Actinomycetes</taxon>
        <taxon>Micrococcales</taxon>
        <taxon>Microbacteriaceae</taxon>
        <taxon>Frondihabitans</taxon>
    </lineage>
</organism>
<evidence type="ECO:0000259" key="2">
    <source>
        <dbReference type="Pfam" id="PF03551"/>
    </source>
</evidence>
<accession>A0ABP8W1J5</accession>
<evidence type="ECO:0000256" key="1">
    <source>
        <dbReference type="SAM" id="MobiDB-lite"/>
    </source>
</evidence>
<dbReference type="PANTHER" id="PTHR43252:SF2">
    <property type="entry name" value="TRANSCRIPTION REGULATOR, PADR-LIKE FAMILY"/>
    <property type="match status" value="1"/>
</dbReference>
<dbReference type="InterPro" id="IPR005149">
    <property type="entry name" value="Tscrpt_reg_PadR_N"/>
</dbReference>
<evidence type="ECO:0000313" key="4">
    <source>
        <dbReference type="Proteomes" id="UP001501295"/>
    </source>
</evidence>